<accession>A0A7W6MZU9</accession>
<proteinExistence type="predicted"/>
<dbReference type="GeneID" id="93103195"/>
<protein>
    <submittedName>
        <fullName evidence="1">Uncharacterized protein</fullName>
    </submittedName>
</protein>
<name>A0A7W6MZU9_9BACT</name>
<gene>
    <name evidence="1" type="ORF">GGR14_003236</name>
</gene>
<dbReference type="RefSeq" id="WP_124316341.1">
    <property type="nucleotide sequence ID" value="NZ_AP028155.1"/>
</dbReference>
<comment type="caution">
    <text evidence="1">The sequence shown here is derived from an EMBL/GenBank/DDBJ whole genome shotgun (WGS) entry which is preliminary data.</text>
</comment>
<evidence type="ECO:0000313" key="1">
    <source>
        <dbReference type="EMBL" id="MBB4027424.1"/>
    </source>
</evidence>
<keyword evidence="2" id="KW-1185">Reference proteome</keyword>
<dbReference type="Proteomes" id="UP000546007">
    <property type="component" value="Unassembled WGS sequence"/>
</dbReference>
<organism evidence="1 2">
    <name type="scientific">Butyricimonas faecihominis</name>
    <dbReference type="NCBI Taxonomy" id="1472416"/>
    <lineage>
        <taxon>Bacteria</taxon>
        <taxon>Pseudomonadati</taxon>
        <taxon>Bacteroidota</taxon>
        <taxon>Bacteroidia</taxon>
        <taxon>Bacteroidales</taxon>
        <taxon>Odoribacteraceae</taxon>
        <taxon>Butyricimonas</taxon>
    </lineage>
</organism>
<reference evidence="1 2" key="1">
    <citation type="submission" date="2020-08" db="EMBL/GenBank/DDBJ databases">
        <title>Genomic Encyclopedia of Type Strains, Phase IV (KMG-IV): sequencing the most valuable type-strain genomes for metagenomic binning, comparative biology and taxonomic classification.</title>
        <authorList>
            <person name="Goeker M."/>
        </authorList>
    </citation>
    <scope>NUCLEOTIDE SEQUENCE [LARGE SCALE GENOMIC DNA]</scope>
    <source>
        <strain evidence="1 2">DSM 105721</strain>
    </source>
</reference>
<dbReference type="PROSITE" id="PS51257">
    <property type="entry name" value="PROKAR_LIPOPROTEIN"/>
    <property type="match status" value="1"/>
</dbReference>
<dbReference type="EMBL" id="JACIES010000010">
    <property type="protein sequence ID" value="MBB4027424.1"/>
    <property type="molecule type" value="Genomic_DNA"/>
</dbReference>
<dbReference type="AlphaFoldDB" id="A0A7W6MZU9"/>
<evidence type="ECO:0000313" key="2">
    <source>
        <dbReference type="Proteomes" id="UP000546007"/>
    </source>
</evidence>
<sequence>MLKKYLLYGIFGCLLVLVGCNKDEEEITSPSYADRNWFVIPDKPGEFNQLVYKIYAETGVPIFVSDTLGEEYYAKDAEGNPILRTEKFNLSYVMFGSTEDDRQGSTHYIVQSSDTPAMLKAAELIRNRVLPHVPKVGEALPKCYFLVDSLNENANLILPWSQLPCRIENKPLYVAMKGVVVGQLCDILQMTDEEIDLWCGRVIASKLVSWMLNGNMNMDLVKWYAITNEGTRDAYYNKAYASTASEYNFDVYKDMGMLGWYVDIPDVRATYTQEDDLIEYVARVYAYRGREQEFLDRYADYDKVLRKFQMMQGFVNTFEEWWDLK</sequence>